<dbReference type="SMART" id="SM00245">
    <property type="entry name" value="TSPc"/>
    <property type="match status" value="1"/>
</dbReference>
<dbReference type="PANTHER" id="PTHR32060:SF22">
    <property type="entry name" value="CARBOXYL-TERMINAL-PROCESSING PEPTIDASE 3, CHLOROPLASTIC"/>
    <property type="match status" value="1"/>
</dbReference>
<dbReference type="InterPro" id="IPR005151">
    <property type="entry name" value="Tail-specific_protease"/>
</dbReference>
<evidence type="ECO:0000313" key="1">
    <source>
        <dbReference type="EMBL" id="ATV31057.1"/>
    </source>
</evidence>
<dbReference type="GO" id="GO:0006508">
    <property type="term" value="P:proteolysis"/>
    <property type="evidence" value="ECO:0007669"/>
    <property type="project" value="InterPro"/>
</dbReference>
<accession>A0A2D3LKC1</accession>
<dbReference type="EMBL" id="CP024727">
    <property type="protein sequence ID" value="ATV31057.1"/>
    <property type="molecule type" value="Genomic_DNA"/>
</dbReference>
<dbReference type="AlphaFoldDB" id="A0A2D3LKC1"/>
<dbReference type="Gene3D" id="3.90.226.10">
    <property type="entry name" value="2-enoyl-CoA Hydratase, Chain A, domain 1"/>
    <property type="match status" value="1"/>
</dbReference>
<organism evidence="1 2">
    <name type="scientific">Prevotella intermedia</name>
    <dbReference type="NCBI Taxonomy" id="28131"/>
    <lineage>
        <taxon>Bacteria</taxon>
        <taxon>Pseudomonadati</taxon>
        <taxon>Bacteroidota</taxon>
        <taxon>Bacteroidia</taxon>
        <taxon>Bacteroidales</taxon>
        <taxon>Prevotellaceae</taxon>
        <taxon>Prevotella</taxon>
    </lineage>
</organism>
<proteinExistence type="predicted"/>
<dbReference type="Proteomes" id="UP000230742">
    <property type="component" value="Chromosome 1"/>
</dbReference>
<dbReference type="GO" id="GO:0008236">
    <property type="term" value="F:serine-type peptidase activity"/>
    <property type="evidence" value="ECO:0007669"/>
    <property type="project" value="InterPro"/>
</dbReference>
<dbReference type="InterPro" id="IPR029045">
    <property type="entry name" value="ClpP/crotonase-like_dom_sf"/>
</dbReference>
<sequence>MKRFFLILIFVQTFICTMNAGSTDNGKLSRQQAIDDLDSLVYMLCEVHPNVFSVCTPTAFLSQANAIKQAFPDSLTTLDFYRNVAPLVAAVGDGHTALYFPYKDAFKKDMPRFPLMVSVDANDSTITTRGTLFGVPEGAKIVSINGVSSKEMIEKMLPYASGERTFFRLTNVNNGFLAWFYMLYNAAEYDIQYIENGKIVNRKMHSVSIEEKQKEMKRGMKEVPQNDFASYRIINKKAALMTVPHFMNAQELADVCRKMVADLNTRHIENLIIDIRNNGGGTSMAGDTLLSYIAKTPFTQYEKVWTKVTPITQKMTRRHYKQGVNFYIIDKKKQPQANAAQRFNGKVWVLVNHHSFSAAASFAWTVKAFKIGTLVGEEAGGMNVSYGDVVGYVLPHSKLQLSISFKRFWLFGADENNIHGALPDIEVESNKALEVVLDRISH</sequence>
<dbReference type="SUPFAM" id="SSF52096">
    <property type="entry name" value="ClpP/crotonase"/>
    <property type="match status" value="1"/>
</dbReference>
<name>A0A2D3LKC1_PREIN</name>
<gene>
    <name evidence="1" type="ORF">CTM46_06115</name>
</gene>
<evidence type="ECO:0000313" key="2">
    <source>
        <dbReference type="Proteomes" id="UP000230742"/>
    </source>
</evidence>
<reference evidence="1 2" key="1">
    <citation type="submission" date="2017-11" db="EMBL/GenBank/DDBJ databases">
        <title>Genome sequencing of Prevotella intermedia KCOM 1949.</title>
        <authorList>
            <person name="Kook J.-K."/>
            <person name="Park S.-N."/>
            <person name="Lim Y.K."/>
        </authorList>
    </citation>
    <scope>NUCLEOTIDE SEQUENCE [LARGE SCALE GENOMIC DNA]</scope>
    <source>
        <strain evidence="1 2">KCOM 1949</strain>
    </source>
</reference>
<dbReference type="GO" id="GO:0004175">
    <property type="term" value="F:endopeptidase activity"/>
    <property type="evidence" value="ECO:0007669"/>
    <property type="project" value="TreeGrafter"/>
</dbReference>
<dbReference type="PANTHER" id="PTHR32060">
    <property type="entry name" value="TAIL-SPECIFIC PROTEASE"/>
    <property type="match status" value="1"/>
</dbReference>
<dbReference type="Pfam" id="PF03572">
    <property type="entry name" value="Peptidase_S41"/>
    <property type="match status" value="1"/>
</dbReference>
<protein>
    <submittedName>
        <fullName evidence="1">Peptidase S41</fullName>
    </submittedName>
</protein>